<gene>
    <name evidence="2" type="ORF">AVEN_47012_1</name>
</gene>
<dbReference type="InterPro" id="IPR001584">
    <property type="entry name" value="Integrase_cat-core"/>
</dbReference>
<dbReference type="Proteomes" id="UP000499080">
    <property type="component" value="Unassembled WGS sequence"/>
</dbReference>
<feature type="domain" description="Integrase catalytic" evidence="1">
    <location>
        <begin position="675"/>
        <end position="870"/>
    </location>
</feature>
<dbReference type="SUPFAM" id="SSF56672">
    <property type="entry name" value="DNA/RNA polymerases"/>
    <property type="match status" value="1"/>
</dbReference>
<reference evidence="2 3" key="1">
    <citation type="journal article" date="2019" name="Sci. Rep.">
        <title>Orb-weaving spider Araneus ventricosus genome elucidates the spidroin gene catalogue.</title>
        <authorList>
            <person name="Kono N."/>
            <person name="Nakamura H."/>
            <person name="Ohtoshi R."/>
            <person name="Moran D.A.P."/>
            <person name="Shinohara A."/>
            <person name="Yoshida Y."/>
            <person name="Fujiwara M."/>
            <person name="Mori M."/>
            <person name="Tomita M."/>
            <person name="Arakawa K."/>
        </authorList>
    </citation>
    <scope>NUCLEOTIDE SEQUENCE [LARGE SCALE GENOMIC DNA]</scope>
</reference>
<dbReference type="GO" id="GO:0042575">
    <property type="term" value="C:DNA polymerase complex"/>
    <property type="evidence" value="ECO:0007669"/>
    <property type="project" value="UniProtKB-ARBA"/>
</dbReference>
<dbReference type="InterPro" id="IPR043502">
    <property type="entry name" value="DNA/RNA_pol_sf"/>
</dbReference>
<dbReference type="GO" id="GO:0003676">
    <property type="term" value="F:nucleic acid binding"/>
    <property type="evidence" value="ECO:0007669"/>
    <property type="project" value="InterPro"/>
</dbReference>
<proteinExistence type="predicted"/>
<dbReference type="SUPFAM" id="SSF53098">
    <property type="entry name" value="Ribonuclease H-like"/>
    <property type="match status" value="1"/>
</dbReference>
<dbReference type="InterPro" id="IPR040676">
    <property type="entry name" value="DUF5641"/>
</dbReference>
<dbReference type="PANTHER" id="PTHR47331:SF1">
    <property type="entry name" value="GAG-LIKE PROTEIN"/>
    <property type="match status" value="1"/>
</dbReference>
<dbReference type="CDD" id="cd01644">
    <property type="entry name" value="RT_pepA17"/>
    <property type="match status" value="1"/>
</dbReference>
<dbReference type="PROSITE" id="PS50994">
    <property type="entry name" value="INTEGRASE"/>
    <property type="match status" value="1"/>
</dbReference>
<dbReference type="GO" id="GO:0071897">
    <property type="term" value="P:DNA biosynthetic process"/>
    <property type="evidence" value="ECO:0007669"/>
    <property type="project" value="UniProtKB-ARBA"/>
</dbReference>
<dbReference type="Pfam" id="PF05380">
    <property type="entry name" value="Peptidase_A17"/>
    <property type="match status" value="1"/>
</dbReference>
<accession>A0A4Y2F2H1</accession>
<name>A0A4Y2F2H1_ARAVE</name>
<dbReference type="InterPro" id="IPR012337">
    <property type="entry name" value="RNaseH-like_sf"/>
</dbReference>
<dbReference type="InterPro" id="IPR000477">
    <property type="entry name" value="RT_dom"/>
</dbReference>
<dbReference type="Gene3D" id="3.30.420.10">
    <property type="entry name" value="Ribonuclease H-like superfamily/Ribonuclease H"/>
    <property type="match status" value="1"/>
</dbReference>
<protein>
    <recommendedName>
        <fullName evidence="1">Integrase catalytic domain-containing protein</fullName>
    </recommendedName>
</protein>
<comment type="caution">
    <text evidence="2">The sequence shown here is derived from an EMBL/GenBank/DDBJ whole genome shotgun (WGS) entry which is preliminary data.</text>
</comment>
<dbReference type="EMBL" id="BGPR01094439">
    <property type="protein sequence ID" value="GBM34718.1"/>
    <property type="molecule type" value="Genomic_DNA"/>
</dbReference>
<evidence type="ECO:0000259" key="1">
    <source>
        <dbReference type="PROSITE" id="PS50994"/>
    </source>
</evidence>
<dbReference type="Pfam" id="PF18701">
    <property type="entry name" value="DUF5641"/>
    <property type="match status" value="1"/>
</dbReference>
<dbReference type="Pfam" id="PF00078">
    <property type="entry name" value="RVT_1"/>
    <property type="match status" value="1"/>
</dbReference>
<keyword evidence="3" id="KW-1185">Reference proteome</keyword>
<dbReference type="Gene3D" id="3.10.10.10">
    <property type="entry name" value="HIV Type 1 Reverse Transcriptase, subunit A, domain 1"/>
    <property type="match status" value="1"/>
</dbReference>
<organism evidence="2 3">
    <name type="scientific">Araneus ventricosus</name>
    <name type="common">Orbweaver spider</name>
    <name type="synonym">Epeira ventricosa</name>
    <dbReference type="NCBI Taxonomy" id="182803"/>
    <lineage>
        <taxon>Eukaryota</taxon>
        <taxon>Metazoa</taxon>
        <taxon>Ecdysozoa</taxon>
        <taxon>Arthropoda</taxon>
        <taxon>Chelicerata</taxon>
        <taxon>Arachnida</taxon>
        <taxon>Araneae</taxon>
        <taxon>Araneomorphae</taxon>
        <taxon>Entelegynae</taxon>
        <taxon>Araneoidea</taxon>
        <taxon>Araneidae</taxon>
        <taxon>Araneus</taxon>
    </lineage>
</organism>
<dbReference type="GO" id="GO:0015074">
    <property type="term" value="P:DNA integration"/>
    <property type="evidence" value="ECO:0007669"/>
    <property type="project" value="InterPro"/>
</dbReference>
<dbReference type="InterPro" id="IPR043128">
    <property type="entry name" value="Rev_trsase/Diguanyl_cyclase"/>
</dbReference>
<sequence>MKENADSVLGFSRENAVKRLNGIWNKLNKNNTLATLYKAFLQEYLDLGHMQQIIDEDNTKSYYIPHHCIYKPEKTTTPLRVVFDASAETSTGQSLNSILLNGGSIQDDLFSLVTRFRTHKYAFSADIQKMYRQILVEPSQRYLQRIVWKETNNSPIKIYELNTVTYGTVSAPFLAMRVLKALADAEHQDFPEAAKIISRDMYMDDILSGAKSLTSAKRLQADLSKLLRRGGFELHKWVSNHPALLNDISTSEYSFEDTQSNTVKALGMLWKPQPDQLTFKVSVKKKDSLTKREVLSQIARLYDPLGIIGPVIAKAKVFMQSLWLQKLDWNDNLPTKVLQVWNDFLVKLPGVNEINVPRYILSEDVTKIELHGFSDASERAYGAVIYIRCVTHSGLIQTKLVCSKSRVSPLKPITVPRLELSAALLLARLMHKIVPVLDLPLDKVCLWTDSKIVLAWLNMQPHVLKTFVSNRVAKIQSLCSNSQWRHVSSKCNPADVLSRGADAKDLRNNDLWWQGPEFLLRDITDPEEYPCPKDKTFEQELKRNVTVSCAVTNDFDFLDKLLNLTNNYSKLIRILSFCCRFIKNCLHKNVETGFLTAAELDSAEQLLIKQVQFTTFAKEITAIQDGAQGLLHQVRLRYWPLNGKSTARMIVHNCVICYKNKPVIADQIMGNLPKERVTPTSAFTNCGIDFCGPFLIKFKNQRKGIYSKIYVAIFICLSTKAIHLETVSDLSSEAFIASLKRFIARRGKMSMIITDNATNFKGAKSELNRLFNLIRKPDECLANYLSSERINWKLIPPRSPNFGGLWEAGVKSFKYHLKRTIGLYKVTREEFDTIIIQIEGILNSRPLSPLSSDINEYEVLTPAHFLIGRPITAIPEPEIINISDNKLSRWQQLTKFTQIIWKRWQREYLNHLQQRYKWQLKKDNLREGMIVIVKEDNLPPCKWALAKIIEIIRGTDNHIRVVKLKTASGTFIRSISKICVLPNQEVNY</sequence>
<dbReference type="AlphaFoldDB" id="A0A4Y2F2H1"/>
<dbReference type="InterPro" id="IPR008042">
    <property type="entry name" value="Retrotrans_Pao"/>
</dbReference>
<dbReference type="Gene3D" id="3.30.70.270">
    <property type="match status" value="1"/>
</dbReference>
<evidence type="ECO:0000313" key="2">
    <source>
        <dbReference type="EMBL" id="GBM34718.1"/>
    </source>
</evidence>
<dbReference type="InterPro" id="IPR036397">
    <property type="entry name" value="RNaseH_sf"/>
</dbReference>
<dbReference type="PANTHER" id="PTHR47331">
    <property type="entry name" value="PHD-TYPE DOMAIN-CONTAINING PROTEIN"/>
    <property type="match status" value="1"/>
</dbReference>
<evidence type="ECO:0000313" key="3">
    <source>
        <dbReference type="Proteomes" id="UP000499080"/>
    </source>
</evidence>